<evidence type="ECO:0000256" key="7">
    <source>
        <dbReference type="PIRSR" id="PIRSR604808-3"/>
    </source>
</evidence>
<dbReference type="PANTHER" id="PTHR43250:SF2">
    <property type="entry name" value="EXODEOXYRIBONUCLEASE III"/>
    <property type="match status" value="1"/>
</dbReference>
<dbReference type="Pfam" id="PF03372">
    <property type="entry name" value="Exo_endo_phos"/>
    <property type="match status" value="1"/>
</dbReference>
<feature type="active site" description="Proton acceptor" evidence="5">
    <location>
        <position position="283"/>
    </location>
</feature>
<evidence type="ECO:0000256" key="3">
    <source>
        <dbReference type="ARBA" id="ARBA00022801"/>
    </source>
</evidence>
<feature type="binding site" evidence="6">
    <location>
        <position position="180"/>
    </location>
    <ligand>
        <name>Mg(2+)</name>
        <dbReference type="ChEBI" id="CHEBI:18420"/>
        <label>1</label>
    </ligand>
</feature>
<name>A0A1J0VNN2_9NOCA</name>
<keyword evidence="2 6" id="KW-0479">Metal-binding</keyword>
<dbReference type="Gene3D" id="3.60.10.10">
    <property type="entry name" value="Endonuclease/exonuclease/phosphatase"/>
    <property type="match status" value="1"/>
</dbReference>
<dbReference type="GO" id="GO:0006281">
    <property type="term" value="P:DNA repair"/>
    <property type="evidence" value="ECO:0007669"/>
    <property type="project" value="InterPro"/>
</dbReference>
<dbReference type="PROSITE" id="PS51435">
    <property type="entry name" value="AP_NUCLEASE_F1_4"/>
    <property type="match status" value="1"/>
</dbReference>
<feature type="binding site" evidence="6">
    <location>
        <position position="282"/>
    </location>
    <ligand>
        <name>Mg(2+)</name>
        <dbReference type="ChEBI" id="CHEBI:18420"/>
        <label>1</label>
    </ligand>
</feature>
<comment type="cofactor">
    <cofactor evidence="6">
        <name>Mg(2+)</name>
        <dbReference type="ChEBI" id="CHEBI:18420"/>
    </cofactor>
    <cofactor evidence="6">
        <name>Mn(2+)</name>
        <dbReference type="ChEBI" id="CHEBI:29035"/>
    </cofactor>
    <text evidence="6">Probably binds two magnesium or manganese ions per subunit.</text>
</comment>
<keyword evidence="6" id="KW-0464">Manganese</keyword>
<dbReference type="Proteomes" id="UP000183810">
    <property type="component" value="Chromosome"/>
</dbReference>
<dbReference type="RefSeq" id="WP_071926837.1">
    <property type="nucleotide sequence ID" value="NZ_CP018082.1"/>
</dbReference>
<feature type="domain" description="Endonuclease/exonuclease/phosphatase" evidence="8">
    <location>
        <begin position="12"/>
        <end position="283"/>
    </location>
</feature>
<dbReference type="SUPFAM" id="SSF56219">
    <property type="entry name" value="DNase I-like"/>
    <property type="match status" value="1"/>
</dbReference>
<sequence length="305" mass="33395">MGSSVADSFTVATFNVNGIRAARRRGFDRWLRTRSVDVVALQELRCPAADVGTFPGYSAAVDVGSVAGRNGVAVLTRVPAAAVRTWVTHPPRARGLAEFATQGRYIEVDLADRPVTVACLYLPKGGLPAHLQRPGSMREQPDGGAKYERKRRFLAAFAREVHRNRLAALSVGREFVLTGDLNIAHTRHDVTNWRAARTMDGFLPVDREWFSSILGTRRLVDVVRQVHGDRPGPLTWWSWAGQSFAKDVGWRVDHQLATPGLARLASAVVVGKEPSPAERLSDHAPLVVTYSAMPCSPVPIAEHRA</sequence>
<feature type="active site" description="Proton donor/acceptor" evidence="5">
    <location>
        <position position="180"/>
    </location>
</feature>
<dbReference type="GO" id="GO:0008311">
    <property type="term" value="F:double-stranded DNA 3'-5' DNA exonuclease activity"/>
    <property type="evidence" value="ECO:0007669"/>
    <property type="project" value="InterPro"/>
</dbReference>
<dbReference type="OrthoDB" id="9803914at2"/>
<evidence type="ECO:0000313" key="10">
    <source>
        <dbReference type="Proteomes" id="UP000183810"/>
    </source>
</evidence>
<feature type="active site" evidence="5">
    <location>
        <position position="121"/>
    </location>
</feature>
<feature type="site" description="Important for catalytic activity" evidence="7">
    <location>
        <position position="283"/>
    </location>
</feature>
<protein>
    <submittedName>
        <fullName evidence="9">Exodeoxyribonuclease III</fullName>
    </submittedName>
</protein>
<feature type="site" description="Transition state stabilizer" evidence="7">
    <location>
        <position position="182"/>
    </location>
</feature>
<dbReference type="KEGG" id="nsl:BOX37_06340"/>
<evidence type="ECO:0000256" key="6">
    <source>
        <dbReference type="PIRSR" id="PIRSR604808-2"/>
    </source>
</evidence>
<feature type="binding site" evidence="6">
    <location>
        <position position="283"/>
    </location>
    <ligand>
        <name>Mg(2+)</name>
        <dbReference type="ChEBI" id="CHEBI:18420"/>
        <label>1</label>
    </ligand>
</feature>
<keyword evidence="3" id="KW-0378">Hydrolase</keyword>
<feature type="binding site" evidence="6">
    <location>
        <position position="15"/>
    </location>
    <ligand>
        <name>Mg(2+)</name>
        <dbReference type="ChEBI" id="CHEBI:18420"/>
        <label>1</label>
    </ligand>
</feature>
<dbReference type="AlphaFoldDB" id="A0A1J0VNN2"/>
<dbReference type="GO" id="GO:0046872">
    <property type="term" value="F:metal ion binding"/>
    <property type="evidence" value="ECO:0007669"/>
    <property type="project" value="UniProtKB-KW"/>
</dbReference>
<evidence type="ECO:0000256" key="2">
    <source>
        <dbReference type="ARBA" id="ARBA00022723"/>
    </source>
</evidence>
<evidence type="ECO:0000256" key="1">
    <source>
        <dbReference type="ARBA" id="ARBA00007092"/>
    </source>
</evidence>
<evidence type="ECO:0000256" key="4">
    <source>
        <dbReference type="ARBA" id="ARBA00022842"/>
    </source>
</evidence>
<feature type="binding site" evidence="6">
    <location>
        <position position="182"/>
    </location>
    <ligand>
        <name>Mg(2+)</name>
        <dbReference type="ChEBI" id="CHEBI:18420"/>
        <label>1</label>
    </ligand>
</feature>
<comment type="similarity">
    <text evidence="1">Belongs to the DNA repair enzymes AP/ExoA family.</text>
</comment>
<feature type="binding site" evidence="6">
    <location>
        <position position="43"/>
    </location>
    <ligand>
        <name>Mg(2+)</name>
        <dbReference type="ChEBI" id="CHEBI:18420"/>
        <label>1</label>
    </ligand>
</feature>
<dbReference type="InterPro" id="IPR036691">
    <property type="entry name" value="Endo/exonu/phosph_ase_sf"/>
</dbReference>
<organism evidence="9 10">
    <name type="scientific">Nocardia mangyaensis</name>
    <dbReference type="NCBI Taxonomy" id="2213200"/>
    <lineage>
        <taxon>Bacteria</taxon>
        <taxon>Bacillati</taxon>
        <taxon>Actinomycetota</taxon>
        <taxon>Actinomycetes</taxon>
        <taxon>Mycobacteriales</taxon>
        <taxon>Nocardiaceae</taxon>
        <taxon>Nocardia</taxon>
    </lineage>
</organism>
<evidence type="ECO:0000256" key="5">
    <source>
        <dbReference type="PIRSR" id="PIRSR604808-1"/>
    </source>
</evidence>
<dbReference type="NCBIfam" id="TIGR00633">
    <property type="entry name" value="xth"/>
    <property type="match status" value="1"/>
</dbReference>
<evidence type="ECO:0000259" key="8">
    <source>
        <dbReference type="Pfam" id="PF03372"/>
    </source>
</evidence>
<keyword evidence="10" id="KW-1185">Reference proteome</keyword>
<dbReference type="EMBL" id="CP018082">
    <property type="protein sequence ID" value="APE33652.1"/>
    <property type="molecule type" value="Genomic_DNA"/>
</dbReference>
<proteinExistence type="inferred from homology"/>
<evidence type="ECO:0000313" key="9">
    <source>
        <dbReference type="EMBL" id="APE33652.1"/>
    </source>
</evidence>
<reference evidence="9" key="1">
    <citation type="submission" date="2016-11" db="EMBL/GenBank/DDBJ databases">
        <authorList>
            <person name="Jaros S."/>
            <person name="Januszkiewicz K."/>
            <person name="Wedrychowicz H."/>
        </authorList>
    </citation>
    <scope>NUCLEOTIDE SEQUENCE [LARGE SCALE GENOMIC DNA]</scope>
    <source>
        <strain evidence="9">Y48</strain>
    </source>
</reference>
<feature type="site" description="Important for catalytic activity" evidence="7">
    <location>
        <position position="253"/>
    </location>
</feature>
<dbReference type="PANTHER" id="PTHR43250">
    <property type="entry name" value="EXODEOXYRIBONUCLEASE III"/>
    <property type="match status" value="1"/>
</dbReference>
<dbReference type="InterPro" id="IPR004808">
    <property type="entry name" value="AP_endonuc_1"/>
</dbReference>
<dbReference type="InterPro" id="IPR037493">
    <property type="entry name" value="ExoIII-like"/>
</dbReference>
<keyword evidence="4 6" id="KW-0460">Magnesium</keyword>
<dbReference type="InterPro" id="IPR005135">
    <property type="entry name" value="Endo/exonuclease/phosphatase"/>
</dbReference>
<accession>A0A1J0VNN2</accession>
<gene>
    <name evidence="9" type="ORF">BOX37_06340</name>
</gene>